<proteinExistence type="predicted"/>
<feature type="transmembrane region" description="Helical" evidence="1">
    <location>
        <begin position="176"/>
        <end position="195"/>
    </location>
</feature>
<dbReference type="Pfam" id="PF04854">
    <property type="entry name" value="DUF624"/>
    <property type="match status" value="1"/>
</dbReference>
<feature type="transmembrane region" description="Helical" evidence="1">
    <location>
        <begin position="75"/>
        <end position="93"/>
    </location>
</feature>
<dbReference type="AlphaFoldDB" id="A0A3R8M1Y9"/>
<organism evidence="2 3">
    <name type="scientific">Schaedlerella arabinosiphila</name>
    <dbReference type="NCBI Taxonomy" id="2044587"/>
    <lineage>
        <taxon>Bacteria</taxon>
        <taxon>Bacillati</taxon>
        <taxon>Bacillota</taxon>
        <taxon>Clostridia</taxon>
        <taxon>Lachnospirales</taxon>
        <taxon>Lachnospiraceae</taxon>
        <taxon>Schaedlerella</taxon>
    </lineage>
</organism>
<gene>
    <name evidence="2" type="ORF">EBB54_24925</name>
</gene>
<keyword evidence="1" id="KW-0472">Membrane</keyword>
<protein>
    <submittedName>
        <fullName evidence="2">DUF624 domain-containing protein</fullName>
    </submittedName>
</protein>
<dbReference type="Proteomes" id="UP000274920">
    <property type="component" value="Unassembled WGS sequence"/>
</dbReference>
<accession>A0A3R8M1Y9</accession>
<feature type="transmembrane region" description="Helical" evidence="1">
    <location>
        <begin position="20"/>
        <end position="45"/>
    </location>
</feature>
<keyword evidence="1" id="KW-0812">Transmembrane</keyword>
<feature type="transmembrane region" description="Helical" evidence="1">
    <location>
        <begin position="105"/>
        <end position="129"/>
    </location>
</feature>
<keyword evidence="1" id="KW-1133">Transmembrane helix</keyword>
<evidence type="ECO:0000256" key="1">
    <source>
        <dbReference type="SAM" id="Phobius"/>
    </source>
</evidence>
<dbReference type="EMBL" id="RHJS01000002">
    <property type="protein sequence ID" value="RRK34214.1"/>
    <property type="molecule type" value="Genomic_DNA"/>
</dbReference>
<dbReference type="InterPro" id="IPR006938">
    <property type="entry name" value="DUF624"/>
</dbReference>
<evidence type="ECO:0000313" key="2">
    <source>
        <dbReference type="EMBL" id="RRK34214.1"/>
    </source>
</evidence>
<keyword evidence="3" id="KW-1185">Reference proteome</keyword>
<comment type="caution">
    <text evidence="2">The sequence shown here is derived from an EMBL/GenBank/DDBJ whole genome shotgun (WGS) entry which is preliminary data.</text>
</comment>
<evidence type="ECO:0000313" key="3">
    <source>
        <dbReference type="Proteomes" id="UP000274920"/>
    </source>
</evidence>
<feature type="transmembrane region" description="Helical" evidence="1">
    <location>
        <begin position="150"/>
        <end position="170"/>
    </location>
</feature>
<reference evidence="2" key="1">
    <citation type="submission" date="2018-10" db="EMBL/GenBank/DDBJ databases">
        <title>Schaedlerella arabinophila gen. nov. sp. nov., isolated from the mouse intestinal tract and comparative analysis with the genome of the closely related altered Schaedler flora strain ASF502.</title>
        <authorList>
            <person name="Miyake S."/>
            <person name="Soh M."/>
            <person name="Seedorf H."/>
        </authorList>
    </citation>
    <scope>NUCLEOTIDE SEQUENCE [LARGE SCALE GENOMIC DNA]</scope>
    <source>
        <strain evidence="2">DSM 106076</strain>
    </source>
</reference>
<sequence length="203" mass="23226">MKFFNYDSPIMQFLSRITDLFILNFLFLICSIPIVTIGAAATALYSVTLKMAKNEESYIFSSFFRAFKSNFKHSTVSWLILLLAGIVLAMDYRAVGIMGGSFQQIFSFLLFFLCIIFLFPAIYIFPYIARFENTIKNSLKNAFIISIAQLPYTVLLLLLLAAAAAFTMFIDFRIVGFVWFVIGFSGLAYLGSFLYRRAFQKFE</sequence>
<dbReference type="RefSeq" id="WP_125129370.1">
    <property type="nucleotide sequence ID" value="NZ_RHJS01000002.1"/>
</dbReference>
<name>A0A3R8M1Y9_9FIRM</name>